<feature type="signal peptide" evidence="1">
    <location>
        <begin position="1"/>
        <end position="19"/>
    </location>
</feature>
<evidence type="ECO:0000313" key="2">
    <source>
        <dbReference type="EMBL" id="MEJ8825852.1"/>
    </source>
</evidence>
<dbReference type="Proteomes" id="UP001363010">
    <property type="component" value="Unassembled WGS sequence"/>
</dbReference>
<dbReference type="EMBL" id="JBBKZV010000026">
    <property type="protein sequence ID" value="MEJ8825852.1"/>
    <property type="molecule type" value="Genomic_DNA"/>
</dbReference>
<accession>A0ABU8W727</accession>
<protein>
    <submittedName>
        <fullName evidence="2">DUF3455 domain-containing protein</fullName>
    </submittedName>
</protein>
<gene>
    <name evidence="2" type="ORF">WKW80_28105</name>
</gene>
<sequence length="181" mass="18842">MQTFHSNVLVSATALFAVAGCAMSPVTIPADLPAPLRAPAGQIAFVEALATGVQIYECAPRPGESSAFAWTFRAPEATLSDRSGRALGKHYAGPTWESVDGSKVVGQVKASDPGPDPAAIPWLLLTAKSSSGTGTFAQAASIQRVRTVGGIAPTERCEAANAAKIARVPYTATYYFYRVSP</sequence>
<name>A0ABU8W727_9BURK</name>
<proteinExistence type="predicted"/>
<dbReference type="InterPro" id="IPR021851">
    <property type="entry name" value="DUF3455"/>
</dbReference>
<feature type="chain" id="PRO_5045098442" evidence="1">
    <location>
        <begin position="20"/>
        <end position="181"/>
    </location>
</feature>
<dbReference type="Pfam" id="PF11937">
    <property type="entry name" value="DUF3455"/>
    <property type="match status" value="1"/>
</dbReference>
<keyword evidence="3" id="KW-1185">Reference proteome</keyword>
<keyword evidence="1" id="KW-0732">Signal</keyword>
<dbReference type="PANTHER" id="PTHR35567">
    <property type="entry name" value="MALATE DEHYDROGENASE (AFU_ORTHOLOGUE AFUA_2G13800)"/>
    <property type="match status" value="1"/>
</dbReference>
<organism evidence="2 3">
    <name type="scientific">Variovorax humicola</name>
    <dbReference type="NCBI Taxonomy" id="1769758"/>
    <lineage>
        <taxon>Bacteria</taxon>
        <taxon>Pseudomonadati</taxon>
        <taxon>Pseudomonadota</taxon>
        <taxon>Betaproteobacteria</taxon>
        <taxon>Burkholderiales</taxon>
        <taxon>Comamonadaceae</taxon>
        <taxon>Variovorax</taxon>
    </lineage>
</organism>
<evidence type="ECO:0000256" key="1">
    <source>
        <dbReference type="SAM" id="SignalP"/>
    </source>
</evidence>
<reference evidence="2 3" key="1">
    <citation type="submission" date="2024-03" db="EMBL/GenBank/DDBJ databases">
        <title>Novel species of the genus Variovorax.</title>
        <authorList>
            <person name="Liu Q."/>
            <person name="Xin Y.-H."/>
        </authorList>
    </citation>
    <scope>NUCLEOTIDE SEQUENCE [LARGE SCALE GENOMIC DNA]</scope>
    <source>
        <strain evidence="2 3">KACC 18501</strain>
    </source>
</reference>
<dbReference type="RefSeq" id="WP_340366879.1">
    <property type="nucleotide sequence ID" value="NZ_JBBKZV010000026.1"/>
</dbReference>
<comment type="caution">
    <text evidence="2">The sequence shown here is derived from an EMBL/GenBank/DDBJ whole genome shotgun (WGS) entry which is preliminary data.</text>
</comment>
<dbReference type="PANTHER" id="PTHR35567:SF1">
    <property type="entry name" value="CONSERVED FUNGAL PROTEIN (AFU_ORTHOLOGUE AFUA_1G14230)"/>
    <property type="match status" value="1"/>
</dbReference>
<evidence type="ECO:0000313" key="3">
    <source>
        <dbReference type="Proteomes" id="UP001363010"/>
    </source>
</evidence>